<dbReference type="AlphaFoldDB" id="A0A8W8J422"/>
<reference evidence="2" key="1">
    <citation type="submission" date="2022-08" db="UniProtKB">
        <authorList>
            <consortium name="EnsemblMetazoa"/>
        </authorList>
    </citation>
    <scope>IDENTIFICATION</scope>
    <source>
        <strain evidence="2">05x7-T-G4-1.051#20</strain>
    </source>
</reference>
<name>A0A8W8J422_MAGGI</name>
<evidence type="ECO:0000256" key="1">
    <source>
        <dbReference type="SAM" id="MobiDB-lite"/>
    </source>
</evidence>
<proteinExistence type="predicted"/>
<dbReference type="SUPFAM" id="SSF49899">
    <property type="entry name" value="Concanavalin A-like lectins/glucanases"/>
    <property type="match status" value="1"/>
</dbReference>
<dbReference type="Pfam" id="PF13385">
    <property type="entry name" value="Laminin_G_3"/>
    <property type="match status" value="1"/>
</dbReference>
<evidence type="ECO:0000313" key="2">
    <source>
        <dbReference type="EnsemblMetazoa" id="G16648.1:cds"/>
    </source>
</evidence>
<dbReference type="EnsemblMetazoa" id="G16648.1">
    <property type="protein sequence ID" value="G16648.1:cds"/>
    <property type="gene ID" value="G16648"/>
</dbReference>
<evidence type="ECO:0000313" key="3">
    <source>
        <dbReference type="Proteomes" id="UP000005408"/>
    </source>
</evidence>
<dbReference type="Proteomes" id="UP000005408">
    <property type="component" value="Unassembled WGS sequence"/>
</dbReference>
<accession>A0A8W8J422</accession>
<dbReference type="InterPro" id="IPR013320">
    <property type="entry name" value="ConA-like_dom_sf"/>
</dbReference>
<evidence type="ECO:0008006" key="4">
    <source>
        <dbReference type="Google" id="ProtNLM"/>
    </source>
</evidence>
<protein>
    <recommendedName>
        <fullName evidence="4">Apple domain-containing protein</fullName>
    </recommendedName>
</protein>
<dbReference type="Gene3D" id="2.60.120.200">
    <property type="match status" value="1"/>
</dbReference>
<feature type="region of interest" description="Disordered" evidence="1">
    <location>
        <begin position="365"/>
        <end position="385"/>
    </location>
</feature>
<keyword evidence="3" id="KW-1185">Reference proteome</keyword>
<organism evidence="2 3">
    <name type="scientific">Magallana gigas</name>
    <name type="common">Pacific oyster</name>
    <name type="synonym">Crassostrea gigas</name>
    <dbReference type="NCBI Taxonomy" id="29159"/>
    <lineage>
        <taxon>Eukaryota</taxon>
        <taxon>Metazoa</taxon>
        <taxon>Spiralia</taxon>
        <taxon>Lophotrochozoa</taxon>
        <taxon>Mollusca</taxon>
        <taxon>Bivalvia</taxon>
        <taxon>Autobranchia</taxon>
        <taxon>Pteriomorphia</taxon>
        <taxon>Ostreida</taxon>
        <taxon>Ostreoidea</taxon>
        <taxon>Ostreidae</taxon>
        <taxon>Magallana</taxon>
    </lineage>
</organism>
<sequence>MPEHDGINPCYYRDTLIQMKVYFIQEYANNSMPKHSFFTSVYWNKSYGPETFALCLDHVDLKGERKVDNNVSIGDPDPQAIWPVTDYLHNNTGYSVLKNIYGVYYDVMYATSGPEVGLGKLQFDAAKNSYMKFINDGSLDGEHAVTWAFYVYPSKEQKAVLMQYEGNGTYPGMQLLLNKEGTITLSIYECTIGKCSRKNFKTANTLVLPGEWTLLALTWNILWPAPQLDIFANGEVDQFTITDETSMENLRLSGDVLFGVSYDNKDYFTGDMSCFQFYNTSIIGKTQGGIPDLCDPSRYTYPEYGDPIGSIDFYNMMLTPGSTVVSTEMETEMTSTNDIVTTNGMTTINEMTSFRAANMTTSAPQVETTGVEPTISTSFPGPDTSVPVEERVQDCCAKFVLIGKQLAVSASTDSTLAGSWSVCTRHCLVKVTCKAVSLDTVSGMCSLANDVPTIFHPTSSAYEKVLDNNC</sequence>